<dbReference type="SMART" id="SM00534">
    <property type="entry name" value="MUTSac"/>
    <property type="match status" value="1"/>
</dbReference>
<dbReference type="Pfam" id="PF00488">
    <property type="entry name" value="MutS_V"/>
    <property type="match status" value="1"/>
</dbReference>
<dbReference type="GO" id="GO:0005524">
    <property type="term" value="F:ATP binding"/>
    <property type="evidence" value="ECO:0007669"/>
    <property type="project" value="UniProtKB-KW"/>
</dbReference>
<dbReference type="PANTHER" id="PTHR11361">
    <property type="entry name" value="DNA MISMATCH REPAIR PROTEIN MUTS FAMILY MEMBER"/>
    <property type="match status" value="1"/>
</dbReference>
<dbReference type="GO" id="GO:0007131">
    <property type="term" value="P:reciprocal meiotic recombination"/>
    <property type="evidence" value="ECO:0007669"/>
    <property type="project" value="TreeGrafter"/>
</dbReference>
<dbReference type="GO" id="GO:0140664">
    <property type="term" value="F:ATP-dependent DNA damage sensor activity"/>
    <property type="evidence" value="ECO:0007669"/>
    <property type="project" value="InterPro"/>
</dbReference>
<evidence type="ECO:0000313" key="6">
    <source>
        <dbReference type="EMBL" id="EIE76282.1"/>
    </source>
</evidence>
<dbReference type="Gene3D" id="3.40.50.300">
    <property type="entry name" value="P-loop containing nucleotide triphosphate hydrolases"/>
    <property type="match status" value="1"/>
</dbReference>
<dbReference type="InterPro" id="IPR000432">
    <property type="entry name" value="DNA_mismatch_repair_MutS_C"/>
</dbReference>
<dbReference type="PANTHER" id="PTHR11361:SF21">
    <property type="entry name" value="MUTS PROTEIN HOMOLOG 4"/>
    <property type="match status" value="1"/>
</dbReference>
<evidence type="ECO:0000256" key="2">
    <source>
        <dbReference type="ARBA" id="ARBA00022741"/>
    </source>
</evidence>
<accession>I1BJA2</accession>
<dbReference type="Proteomes" id="UP000009138">
    <property type="component" value="Unassembled WGS sequence"/>
</dbReference>
<comment type="similarity">
    <text evidence="1">Belongs to the DNA mismatch repair MutS family.</text>
</comment>
<dbReference type="GeneID" id="93607958"/>
<dbReference type="RefSeq" id="XP_067511678.1">
    <property type="nucleotide sequence ID" value="XM_067655577.1"/>
</dbReference>
<proteinExistence type="inferred from homology"/>
<feature type="domain" description="DNA mismatch repair proteins mutS family" evidence="5">
    <location>
        <begin position="52"/>
        <end position="181"/>
    </location>
</feature>
<dbReference type="InterPro" id="IPR027417">
    <property type="entry name" value="P-loop_NTPase"/>
</dbReference>
<keyword evidence="7" id="KW-1185">Reference proteome</keyword>
<protein>
    <recommendedName>
        <fullName evidence="5">DNA mismatch repair proteins mutS family domain-containing protein</fullName>
    </recommendedName>
</protein>
<dbReference type="InParanoid" id="I1BJA2"/>
<dbReference type="EMBL" id="CH476732">
    <property type="protein sequence ID" value="EIE76282.1"/>
    <property type="molecule type" value="Genomic_DNA"/>
</dbReference>
<evidence type="ECO:0000256" key="1">
    <source>
        <dbReference type="ARBA" id="ARBA00006271"/>
    </source>
</evidence>
<dbReference type="STRING" id="246409.I1BJA2"/>
<dbReference type="GO" id="GO:0006298">
    <property type="term" value="P:mismatch repair"/>
    <property type="evidence" value="ECO:0007669"/>
    <property type="project" value="InterPro"/>
</dbReference>
<keyword evidence="4" id="KW-0238">DNA-binding</keyword>
<organism evidence="6 7">
    <name type="scientific">Rhizopus delemar (strain RA 99-880 / ATCC MYA-4621 / FGSC 9543 / NRRL 43880)</name>
    <name type="common">Mucormycosis agent</name>
    <name type="synonym">Rhizopus arrhizus var. delemar</name>
    <dbReference type="NCBI Taxonomy" id="246409"/>
    <lineage>
        <taxon>Eukaryota</taxon>
        <taxon>Fungi</taxon>
        <taxon>Fungi incertae sedis</taxon>
        <taxon>Mucoromycota</taxon>
        <taxon>Mucoromycotina</taxon>
        <taxon>Mucoromycetes</taxon>
        <taxon>Mucorales</taxon>
        <taxon>Mucorineae</taxon>
        <taxon>Rhizopodaceae</taxon>
        <taxon>Rhizopus</taxon>
    </lineage>
</organism>
<name>I1BJA2_RHIO9</name>
<dbReference type="InterPro" id="IPR045076">
    <property type="entry name" value="MutS"/>
</dbReference>
<evidence type="ECO:0000259" key="5">
    <source>
        <dbReference type="SMART" id="SM00534"/>
    </source>
</evidence>
<dbReference type="eggNOG" id="KOG0220">
    <property type="taxonomic scope" value="Eukaryota"/>
</dbReference>
<reference evidence="6 7" key="1">
    <citation type="journal article" date="2009" name="PLoS Genet.">
        <title>Genomic analysis of the basal lineage fungus Rhizopus oryzae reveals a whole-genome duplication.</title>
        <authorList>
            <person name="Ma L.-J."/>
            <person name="Ibrahim A.S."/>
            <person name="Skory C."/>
            <person name="Grabherr M.G."/>
            <person name="Burger G."/>
            <person name="Butler M."/>
            <person name="Elias M."/>
            <person name="Idnurm A."/>
            <person name="Lang B.F."/>
            <person name="Sone T."/>
            <person name="Abe A."/>
            <person name="Calvo S.E."/>
            <person name="Corrochano L.M."/>
            <person name="Engels R."/>
            <person name="Fu J."/>
            <person name="Hansberg W."/>
            <person name="Kim J.-M."/>
            <person name="Kodira C.D."/>
            <person name="Koehrsen M.J."/>
            <person name="Liu B."/>
            <person name="Miranda-Saavedra D."/>
            <person name="O'Leary S."/>
            <person name="Ortiz-Castellanos L."/>
            <person name="Poulter R."/>
            <person name="Rodriguez-Romero J."/>
            <person name="Ruiz-Herrera J."/>
            <person name="Shen Y.-Q."/>
            <person name="Zeng Q."/>
            <person name="Galagan J."/>
            <person name="Birren B.W."/>
            <person name="Cuomo C.A."/>
            <person name="Wickes B.L."/>
        </authorList>
    </citation>
    <scope>NUCLEOTIDE SEQUENCE [LARGE SCALE GENOMIC DNA]</scope>
    <source>
        <strain evidence="7">RA 99-880 / ATCC MYA-4621 / FGSC 9543 / NRRL 43880</strain>
    </source>
</reference>
<keyword evidence="3" id="KW-0067">ATP-binding</keyword>
<evidence type="ECO:0000256" key="4">
    <source>
        <dbReference type="ARBA" id="ARBA00023125"/>
    </source>
</evidence>
<dbReference type="VEuPathDB" id="FungiDB:RO3G_00986"/>
<dbReference type="OrthoDB" id="276261at2759"/>
<gene>
    <name evidence="6" type="ORF">RO3G_00986</name>
</gene>
<dbReference type="AlphaFoldDB" id="I1BJA2"/>
<sequence>MLASFASNRLSYNYIRPDFSGTLAIKSGRHPILDHILTFPLVPNDTFASLSSSFQIITGPNMSGKSTYLRQVALLNIMAHIGSLLANDNAFSDIGTSSFMTEMRETAYLLQNVTDSSLVMMDELCRSTSPTDALGIAAAVCEELIQTKAFCFFATHFHELTRTLVIYPNVVNLQFKVDVKN</sequence>
<dbReference type="GO" id="GO:0005634">
    <property type="term" value="C:nucleus"/>
    <property type="evidence" value="ECO:0007669"/>
    <property type="project" value="TreeGrafter"/>
</dbReference>
<keyword evidence="2" id="KW-0547">Nucleotide-binding</keyword>
<dbReference type="SUPFAM" id="SSF52540">
    <property type="entry name" value="P-loop containing nucleoside triphosphate hydrolases"/>
    <property type="match status" value="1"/>
</dbReference>
<dbReference type="OMA" id="FRNVHEC"/>
<dbReference type="GO" id="GO:0030983">
    <property type="term" value="F:mismatched DNA binding"/>
    <property type="evidence" value="ECO:0007669"/>
    <property type="project" value="InterPro"/>
</dbReference>
<evidence type="ECO:0000256" key="3">
    <source>
        <dbReference type="ARBA" id="ARBA00022840"/>
    </source>
</evidence>
<evidence type="ECO:0000313" key="7">
    <source>
        <dbReference type="Proteomes" id="UP000009138"/>
    </source>
</evidence>